<name>E6PC09_9ZZZZ</name>
<comment type="caution">
    <text evidence="1">The sequence shown here is derived from an EMBL/GenBank/DDBJ whole genome shotgun (WGS) entry which is preliminary data.</text>
</comment>
<gene>
    <name evidence="1" type="ORF">CARN1_1879</name>
</gene>
<proteinExistence type="predicted"/>
<sequence>MIFRRYVLALLALCAISFAPAGAAISLPPPATLDQRTYNDPAMHYVAPAGVVLIGMRNVPYQAASHMTPVAIWGIDVGKRKARVISLSFERFSNGSLHGFYTTYINELRGASGGIFARRKHATLINGMPAYWVRVNSGEGLSQMRTYAYIWYDGVRGVVLSEEARAGNLGERQAKRDLGGASAVAYPVGRPY</sequence>
<dbReference type="EMBL" id="CABL01000001">
    <property type="protein sequence ID" value="CBH73992.1"/>
    <property type="molecule type" value="Genomic_DNA"/>
</dbReference>
<organism evidence="1">
    <name type="scientific">mine drainage metagenome</name>
    <dbReference type="NCBI Taxonomy" id="410659"/>
    <lineage>
        <taxon>unclassified sequences</taxon>
        <taxon>metagenomes</taxon>
        <taxon>ecological metagenomes</taxon>
    </lineage>
</organism>
<protein>
    <submittedName>
        <fullName evidence="1">Uncharacterized protein</fullName>
    </submittedName>
</protein>
<evidence type="ECO:0000313" key="1">
    <source>
        <dbReference type="EMBL" id="CBH73992.1"/>
    </source>
</evidence>
<dbReference type="AlphaFoldDB" id="E6PC09"/>
<accession>E6PC09</accession>
<reference evidence="1" key="1">
    <citation type="submission" date="2009-10" db="EMBL/GenBank/DDBJ databases">
        <title>Diversity of trophic interactions inside an arsenic-rich microbial ecosystem.</title>
        <authorList>
            <person name="Bertin P.N."/>
            <person name="Heinrich-Salmeron A."/>
            <person name="Pelletier E."/>
            <person name="Goulhen-Chollet F."/>
            <person name="Arsene-Ploetze F."/>
            <person name="Gallien S."/>
            <person name="Calteau A."/>
            <person name="Vallenet D."/>
            <person name="Casiot C."/>
            <person name="Chane-Woon-Ming B."/>
            <person name="Giloteaux L."/>
            <person name="Barakat M."/>
            <person name="Bonnefoy V."/>
            <person name="Bruneel O."/>
            <person name="Chandler M."/>
            <person name="Cleiss J."/>
            <person name="Duran R."/>
            <person name="Elbaz-Poulichet F."/>
            <person name="Fonknechten N."/>
            <person name="Lauga B."/>
            <person name="Mornico D."/>
            <person name="Ortet P."/>
            <person name="Schaeffer C."/>
            <person name="Siguier P."/>
            <person name="Alexander Thil Smith A."/>
            <person name="Van Dorsselaer A."/>
            <person name="Weissenbach J."/>
            <person name="Medigue C."/>
            <person name="Le Paslier D."/>
        </authorList>
    </citation>
    <scope>NUCLEOTIDE SEQUENCE</scope>
</reference>